<dbReference type="PROSITE" id="PS51257">
    <property type="entry name" value="PROKAR_LIPOPROTEIN"/>
    <property type="match status" value="1"/>
</dbReference>
<gene>
    <name evidence="1" type="ORF">H8S64_18555</name>
</gene>
<dbReference type="EMBL" id="JACOOH010000009">
    <property type="protein sequence ID" value="MBC5623098.1"/>
    <property type="molecule type" value="Genomic_DNA"/>
</dbReference>
<proteinExistence type="predicted"/>
<reference evidence="1 2" key="1">
    <citation type="submission" date="2020-08" db="EMBL/GenBank/DDBJ databases">
        <title>Genome public.</title>
        <authorList>
            <person name="Liu C."/>
            <person name="Sun Q."/>
        </authorList>
    </citation>
    <scope>NUCLEOTIDE SEQUENCE [LARGE SCALE GENOMIC DNA]</scope>
    <source>
        <strain evidence="1 2">NSJ-56</strain>
    </source>
</reference>
<evidence type="ECO:0008006" key="3">
    <source>
        <dbReference type="Google" id="ProtNLM"/>
    </source>
</evidence>
<comment type="caution">
    <text evidence="1">The sequence shown here is derived from an EMBL/GenBank/DDBJ whole genome shotgun (WGS) entry which is preliminary data.</text>
</comment>
<sequence>MKAKILFLGYICGIFLFGSCYKESDLSPSYFDQNWYILEDSDDPLDHLRYEVYKESGVPIFYKDTIGSQNRGMDVFGEPIMYYEVINPEYNMIYIGVKKVVYELSDDRDDLMLGVKFIQARILPELLSPVLYPRCFLLVNDLTLSNATKYEANCFRGTMTTLVSHVKELKNMEESGLHRLAMEVVGEQIGAYLVDSCKIELEPFLNVCRKEVNPNGSIYSFRLTLATTPKMAPVENYGFLSFDRRETNNVNTCQTVSELRDVMDYVTEVYMNDDAAFKEKYKDYPYVLRKYDLMKKVVADMKARFK</sequence>
<dbReference type="Proteomes" id="UP000646484">
    <property type="component" value="Unassembled WGS sequence"/>
</dbReference>
<keyword evidence="2" id="KW-1185">Reference proteome</keyword>
<organism evidence="1 2">
    <name type="scientific">Butyricimonas hominis</name>
    <dbReference type="NCBI Taxonomy" id="2763032"/>
    <lineage>
        <taxon>Bacteria</taxon>
        <taxon>Pseudomonadati</taxon>
        <taxon>Bacteroidota</taxon>
        <taxon>Bacteroidia</taxon>
        <taxon>Bacteroidales</taxon>
        <taxon>Odoribacteraceae</taxon>
        <taxon>Butyricimonas</taxon>
    </lineage>
</organism>
<name>A0ABR7D592_9BACT</name>
<evidence type="ECO:0000313" key="1">
    <source>
        <dbReference type="EMBL" id="MBC5623098.1"/>
    </source>
</evidence>
<dbReference type="RefSeq" id="WP_186978118.1">
    <property type="nucleotide sequence ID" value="NZ_JACOOH010000009.1"/>
</dbReference>
<protein>
    <recommendedName>
        <fullName evidence="3">Lipoprotein</fullName>
    </recommendedName>
</protein>
<accession>A0ABR7D592</accession>
<evidence type="ECO:0000313" key="2">
    <source>
        <dbReference type="Proteomes" id="UP000646484"/>
    </source>
</evidence>